<proteinExistence type="predicted"/>
<reference evidence="1" key="1">
    <citation type="submission" date="2014-09" db="EMBL/GenBank/DDBJ databases">
        <authorList>
            <person name="Magalhaes I.L.F."/>
            <person name="Oliveira U."/>
            <person name="Santos F.R."/>
            <person name="Vidigal T.H.D.A."/>
            <person name="Brescovit A.D."/>
            <person name="Santos A.J."/>
        </authorList>
    </citation>
    <scope>NUCLEOTIDE SEQUENCE</scope>
    <source>
        <tissue evidence="1">Shoot tissue taken approximately 20 cm above the soil surface</tissue>
    </source>
</reference>
<dbReference type="EMBL" id="GBRH01248526">
    <property type="protein sequence ID" value="JAD49369.1"/>
    <property type="molecule type" value="Transcribed_RNA"/>
</dbReference>
<name>A0A0A9ACH6_ARUDO</name>
<sequence>MDFFRFHIHGMSSNLIEPAFLLMFWSPGFMTFPAGSRFLSLDSNIG</sequence>
<reference evidence="1" key="2">
    <citation type="journal article" date="2015" name="Data Brief">
        <title>Shoot transcriptome of the giant reed, Arundo donax.</title>
        <authorList>
            <person name="Barrero R.A."/>
            <person name="Guerrero F.D."/>
            <person name="Moolhuijzen P."/>
            <person name="Goolsby J.A."/>
            <person name="Tidwell J."/>
            <person name="Bellgard S.E."/>
            <person name="Bellgard M.I."/>
        </authorList>
    </citation>
    <scope>NUCLEOTIDE SEQUENCE</scope>
    <source>
        <tissue evidence="1">Shoot tissue taken approximately 20 cm above the soil surface</tissue>
    </source>
</reference>
<dbReference type="AlphaFoldDB" id="A0A0A9ACH6"/>
<organism evidence="1">
    <name type="scientific">Arundo donax</name>
    <name type="common">Giant reed</name>
    <name type="synonym">Donax arundinaceus</name>
    <dbReference type="NCBI Taxonomy" id="35708"/>
    <lineage>
        <taxon>Eukaryota</taxon>
        <taxon>Viridiplantae</taxon>
        <taxon>Streptophyta</taxon>
        <taxon>Embryophyta</taxon>
        <taxon>Tracheophyta</taxon>
        <taxon>Spermatophyta</taxon>
        <taxon>Magnoliopsida</taxon>
        <taxon>Liliopsida</taxon>
        <taxon>Poales</taxon>
        <taxon>Poaceae</taxon>
        <taxon>PACMAD clade</taxon>
        <taxon>Arundinoideae</taxon>
        <taxon>Arundineae</taxon>
        <taxon>Arundo</taxon>
    </lineage>
</organism>
<accession>A0A0A9ACH6</accession>
<evidence type="ECO:0000313" key="1">
    <source>
        <dbReference type="EMBL" id="JAD49369.1"/>
    </source>
</evidence>
<protein>
    <submittedName>
        <fullName evidence="1">Uncharacterized protein</fullName>
    </submittedName>
</protein>